<dbReference type="PANTHER" id="PTHR37299">
    <property type="entry name" value="TRANSCRIPTIONAL REGULATOR-RELATED"/>
    <property type="match status" value="1"/>
</dbReference>
<feature type="region of interest" description="Disordered" evidence="2">
    <location>
        <begin position="1"/>
        <end position="109"/>
    </location>
</feature>
<evidence type="ECO:0000256" key="1">
    <source>
        <dbReference type="PROSITE-ProRule" id="PRU00169"/>
    </source>
</evidence>
<name>A0A179IP57_HYDSH</name>
<dbReference type="InterPro" id="IPR007492">
    <property type="entry name" value="LytTR_DNA-bd_dom"/>
</dbReference>
<feature type="compositionally biased region" description="Low complexity" evidence="2">
    <location>
        <begin position="238"/>
        <end position="283"/>
    </location>
</feature>
<reference evidence="5 6" key="1">
    <citation type="submission" date="2015-09" db="EMBL/GenBank/DDBJ databases">
        <title>Draft genome sequence of Hydrogenibacillus schlegelii DSM 2000.</title>
        <authorList>
            <person name="Hemp J."/>
        </authorList>
    </citation>
    <scope>NUCLEOTIDE SEQUENCE [LARGE SCALE GENOMIC DNA]</scope>
    <source>
        <strain evidence="5 6">MA 48</strain>
    </source>
</reference>
<dbReference type="RefSeq" id="WP_066200750.1">
    <property type="nucleotide sequence ID" value="NZ_JBDOQL010000053.1"/>
</dbReference>
<feature type="compositionally biased region" description="Gly residues" evidence="2">
    <location>
        <begin position="284"/>
        <end position="299"/>
    </location>
</feature>
<dbReference type="GO" id="GO:0000156">
    <property type="term" value="F:phosphorelay response regulator activity"/>
    <property type="evidence" value="ECO:0007669"/>
    <property type="project" value="InterPro"/>
</dbReference>
<comment type="caution">
    <text evidence="5">The sequence shown here is derived from an EMBL/GenBank/DDBJ whole genome shotgun (WGS) entry which is preliminary data.</text>
</comment>
<dbReference type="InterPro" id="IPR046947">
    <property type="entry name" value="LytR-like"/>
</dbReference>
<dbReference type="Pfam" id="PF04397">
    <property type="entry name" value="LytTR"/>
    <property type="match status" value="1"/>
</dbReference>
<proteinExistence type="predicted"/>
<feature type="domain" description="HTH LytTR-type" evidence="4">
    <location>
        <begin position="308"/>
        <end position="414"/>
    </location>
</feature>
<sequence length="418" mass="45241">MTVPAERQPELERPDEQERAGRQRPEREGPDGLERPQGYERRPRSERQPEGRPEEDRGADAAAGPLPATGTGRGPSPAGEPGRGGAAFDPNGDPEWEWDLDGPPPGDRPIRALIVDDEYPARAELRYRLSREPGVEITGEAANAREALRLIGALDYDVVFLDIAMPGISGLELAERLKQQPGAPYVIFTTAYDEYAVKAFEARALDYLLKPYSDDRLRETLSRVRERLALRGVARPARTPATPVAGSTAAGAGAQAGSPAPGGVAAQAGRPGPAAAEQAAAPGGAEGAGGGPAGTGGGRGRPRPRWVMGVRDEAAVPIPVEEVVYAEAENDQVFVYTATHRLPTRYTLRELEDLLPPDRFFRCHRGYIVNLRKVREISPFFNGTYNLTVVHAGQPVTIPVARSRVPELKRHFWPEQAS</sequence>
<feature type="region of interest" description="Disordered" evidence="2">
    <location>
        <begin position="238"/>
        <end position="305"/>
    </location>
</feature>
<evidence type="ECO:0000259" key="3">
    <source>
        <dbReference type="PROSITE" id="PS50110"/>
    </source>
</evidence>
<keyword evidence="1" id="KW-0597">Phosphoprotein</keyword>
<dbReference type="AlphaFoldDB" id="A0A179IP57"/>
<dbReference type="PROSITE" id="PS50930">
    <property type="entry name" value="HTH_LYTTR"/>
    <property type="match status" value="1"/>
</dbReference>
<organism evidence="5 6">
    <name type="scientific">Hydrogenibacillus schlegelii</name>
    <name type="common">Bacillus schlegelii</name>
    <dbReference type="NCBI Taxonomy" id="1484"/>
    <lineage>
        <taxon>Bacteria</taxon>
        <taxon>Bacillati</taxon>
        <taxon>Bacillota</taxon>
        <taxon>Bacilli</taxon>
        <taxon>Bacillales</taxon>
        <taxon>Bacillales Family X. Incertae Sedis</taxon>
        <taxon>Hydrogenibacillus</taxon>
    </lineage>
</organism>
<dbReference type="SMART" id="SM00448">
    <property type="entry name" value="REC"/>
    <property type="match status" value="1"/>
</dbReference>
<dbReference type="SMART" id="SM00850">
    <property type="entry name" value="LytTR"/>
    <property type="match status" value="1"/>
</dbReference>
<dbReference type="InterPro" id="IPR011006">
    <property type="entry name" value="CheY-like_superfamily"/>
</dbReference>
<dbReference type="Gene3D" id="2.40.50.1020">
    <property type="entry name" value="LytTr DNA-binding domain"/>
    <property type="match status" value="1"/>
</dbReference>
<dbReference type="PROSITE" id="PS50110">
    <property type="entry name" value="RESPONSE_REGULATORY"/>
    <property type="match status" value="1"/>
</dbReference>
<evidence type="ECO:0000313" key="5">
    <source>
        <dbReference type="EMBL" id="OAR04458.1"/>
    </source>
</evidence>
<evidence type="ECO:0000256" key="2">
    <source>
        <dbReference type="SAM" id="MobiDB-lite"/>
    </source>
</evidence>
<dbReference type="PANTHER" id="PTHR37299:SF1">
    <property type="entry name" value="STAGE 0 SPORULATION PROTEIN A HOMOLOG"/>
    <property type="match status" value="1"/>
</dbReference>
<dbReference type="Pfam" id="PF00072">
    <property type="entry name" value="Response_reg"/>
    <property type="match status" value="1"/>
</dbReference>
<dbReference type="CDD" id="cd17532">
    <property type="entry name" value="REC_LytTR_AlgR-like"/>
    <property type="match status" value="1"/>
</dbReference>
<dbReference type="SUPFAM" id="SSF52172">
    <property type="entry name" value="CheY-like"/>
    <property type="match status" value="1"/>
</dbReference>
<feature type="compositionally biased region" description="Low complexity" evidence="2">
    <location>
        <begin position="60"/>
        <end position="70"/>
    </location>
</feature>
<dbReference type="OrthoDB" id="9809318at2"/>
<dbReference type="STRING" id="1484.SA87_02280"/>
<evidence type="ECO:0000259" key="4">
    <source>
        <dbReference type="PROSITE" id="PS50930"/>
    </source>
</evidence>
<dbReference type="Gene3D" id="3.40.50.2300">
    <property type="match status" value="1"/>
</dbReference>
<evidence type="ECO:0000313" key="6">
    <source>
        <dbReference type="Proteomes" id="UP000243024"/>
    </source>
</evidence>
<accession>A0A179IP57</accession>
<keyword evidence="6" id="KW-1185">Reference proteome</keyword>
<dbReference type="EMBL" id="JXBB01000016">
    <property type="protein sequence ID" value="OAR04458.1"/>
    <property type="molecule type" value="Genomic_DNA"/>
</dbReference>
<feature type="domain" description="Response regulatory" evidence="3">
    <location>
        <begin position="111"/>
        <end position="225"/>
    </location>
</feature>
<feature type="modified residue" description="4-aspartylphosphate" evidence="1">
    <location>
        <position position="162"/>
    </location>
</feature>
<gene>
    <name evidence="5" type="ORF">SA87_02280</name>
</gene>
<dbReference type="Proteomes" id="UP000243024">
    <property type="component" value="Unassembled WGS sequence"/>
</dbReference>
<dbReference type="InterPro" id="IPR001789">
    <property type="entry name" value="Sig_transdc_resp-reg_receiver"/>
</dbReference>
<protein>
    <submittedName>
        <fullName evidence="5">LytTR family transcriptional regulator</fullName>
    </submittedName>
</protein>
<dbReference type="GO" id="GO:0003677">
    <property type="term" value="F:DNA binding"/>
    <property type="evidence" value="ECO:0007669"/>
    <property type="project" value="InterPro"/>
</dbReference>
<feature type="compositionally biased region" description="Basic and acidic residues" evidence="2">
    <location>
        <begin position="7"/>
        <end position="59"/>
    </location>
</feature>